<dbReference type="OrthoDB" id="853197at2"/>
<dbReference type="EMBL" id="FTPP01000004">
    <property type="protein sequence ID" value="SIT94266.1"/>
    <property type="molecule type" value="Genomic_DNA"/>
</dbReference>
<evidence type="ECO:0000313" key="1">
    <source>
        <dbReference type="EMBL" id="SIT94266.1"/>
    </source>
</evidence>
<gene>
    <name evidence="1" type="ORF">SAMN05444128_3467</name>
</gene>
<keyword evidence="2" id="KW-1185">Reference proteome</keyword>
<protein>
    <submittedName>
        <fullName evidence="1">Uncharacterized protein</fullName>
    </submittedName>
</protein>
<organism evidence="1 2">
    <name type="scientific">Pontibacter indicus</name>
    <dbReference type="NCBI Taxonomy" id="1317125"/>
    <lineage>
        <taxon>Bacteria</taxon>
        <taxon>Pseudomonadati</taxon>
        <taxon>Bacteroidota</taxon>
        <taxon>Cytophagia</taxon>
        <taxon>Cytophagales</taxon>
        <taxon>Hymenobacteraceae</taxon>
        <taxon>Pontibacter</taxon>
    </lineage>
</organism>
<dbReference type="Proteomes" id="UP000187181">
    <property type="component" value="Unassembled WGS sequence"/>
</dbReference>
<proteinExistence type="predicted"/>
<reference evidence="2" key="1">
    <citation type="submission" date="2017-01" db="EMBL/GenBank/DDBJ databases">
        <authorList>
            <person name="Varghese N."/>
            <person name="Submissions S."/>
        </authorList>
    </citation>
    <scope>NUCLEOTIDE SEQUENCE [LARGE SCALE GENOMIC DNA]</scope>
    <source>
        <strain evidence="2">LP100</strain>
    </source>
</reference>
<dbReference type="RefSeq" id="WP_076671455.1">
    <property type="nucleotide sequence ID" value="NZ_FTPP01000004.1"/>
</dbReference>
<dbReference type="AlphaFoldDB" id="A0A1R3XQV6"/>
<sequence>MNLNFQPQEYTPIKTVCGRALDSTFKAIKLARDEKHNFHIVYRTFSDEFIYSFCNPFLDTPSEHDYRIISEEEAKAIFLPLLSAENARELFSTAQAPTMLAQY</sequence>
<accession>A0A1R3XQV6</accession>
<name>A0A1R3XQV6_9BACT</name>
<evidence type="ECO:0000313" key="2">
    <source>
        <dbReference type="Proteomes" id="UP000187181"/>
    </source>
</evidence>